<sequence length="296" mass="31629">MVTPASAADLAAGHPGLLFLLACNPGSPVRPDTGEVVVREPNGLQGLYRLVVSASDGRSETATLVMVSIGRANVGRLRFARPLWEAAVHENEPTEQRVLLLSLLGAAVGEPVQFSLLTPSDYFAVGAHSGLVRCLAPLDREKQALHELALEASSARAVAHALLRVRVMDTNDNAPIFVNRPYYSVITVNAQPGDLVLKVEAIDLDEGPNGELLYSLHEGDSQMFDVDERTHRQEEESGSPGRTGRGSTLVLPATLEVRRTGAARYAQGGATILTQQPPQKSLRSPDCAGSTGRDDQ</sequence>
<evidence type="ECO:0000313" key="1">
    <source>
        <dbReference type="EMBL" id="KAH7953393.1"/>
    </source>
</evidence>
<protein>
    <submittedName>
        <fullName evidence="1">Uncharacterized protein</fullName>
    </submittedName>
</protein>
<organism evidence="1 2">
    <name type="scientific">Dermacentor silvarum</name>
    <name type="common">Tick</name>
    <dbReference type="NCBI Taxonomy" id="543639"/>
    <lineage>
        <taxon>Eukaryota</taxon>
        <taxon>Metazoa</taxon>
        <taxon>Ecdysozoa</taxon>
        <taxon>Arthropoda</taxon>
        <taxon>Chelicerata</taxon>
        <taxon>Arachnida</taxon>
        <taxon>Acari</taxon>
        <taxon>Parasitiformes</taxon>
        <taxon>Ixodida</taxon>
        <taxon>Ixodoidea</taxon>
        <taxon>Ixodidae</taxon>
        <taxon>Rhipicephalinae</taxon>
        <taxon>Dermacentor</taxon>
    </lineage>
</organism>
<accession>A0ACB8CVU8</accession>
<gene>
    <name evidence="1" type="ORF">HPB49_007642</name>
</gene>
<comment type="caution">
    <text evidence="1">The sequence shown here is derived from an EMBL/GenBank/DDBJ whole genome shotgun (WGS) entry which is preliminary data.</text>
</comment>
<evidence type="ECO:0000313" key="2">
    <source>
        <dbReference type="Proteomes" id="UP000821865"/>
    </source>
</evidence>
<dbReference type="Proteomes" id="UP000821865">
    <property type="component" value="Chromosome 4"/>
</dbReference>
<reference evidence="1" key="1">
    <citation type="submission" date="2020-05" db="EMBL/GenBank/DDBJ databases">
        <title>Large-scale comparative analyses of tick genomes elucidate their genetic diversity and vector capacities.</title>
        <authorList>
            <person name="Jia N."/>
            <person name="Wang J."/>
            <person name="Shi W."/>
            <person name="Du L."/>
            <person name="Sun Y."/>
            <person name="Zhan W."/>
            <person name="Jiang J."/>
            <person name="Wang Q."/>
            <person name="Zhang B."/>
            <person name="Ji P."/>
            <person name="Sakyi L.B."/>
            <person name="Cui X."/>
            <person name="Yuan T."/>
            <person name="Jiang B."/>
            <person name="Yang W."/>
            <person name="Lam T.T.-Y."/>
            <person name="Chang Q."/>
            <person name="Ding S."/>
            <person name="Wang X."/>
            <person name="Zhu J."/>
            <person name="Ruan X."/>
            <person name="Zhao L."/>
            <person name="Wei J."/>
            <person name="Que T."/>
            <person name="Du C."/>
            <person name="Cheng J."/>
            <person name="Dai P."/>
            <person name="Han X."/>
            <person name="Huang E."/>
            <person name="Gao Y."/>
            <person name="Liu J."/>
            <person name="Shao H."/>
            <person name="Ye R."/>
            <person name="Li L."/>
            <person name="Wei W."/>
            <person name="Wang X."/>
            <person name="Wang C."/>
            <person name="Yang T."/>
            <person name="Huo Q."/>
            <person name="Li W."/>
            <person name="Guo W."/>
            <person name="Chen H."/>
            <person name="Zhou L."/>
            <person name="Ni X."/>
            <person name="Tian J."/>
            <person name="Zhou Y."/>
            <person name="Sheng Y."/>
            <person name="Liu T."/>
            <person name="Pan Y."/>
            <person name="Xia L."/>
            <person name="Li J."/>
            <person name="Zhao F."/>
            <person name="Cao W."/>
        </authorList>
    </citation>
    <scope>NUCLEOTIDE SEQUENCE</scope>
    <source>
        <strain evidence="1">Dsil-2018</strain>
    </source>
</reference>
<name>A0ACB8CVU8_DERSI</name>
<proteinExistence type="predicted"/>
<dbReference type="EMBL" id="CM023473">
    <property type="protein sequence ID" value="KAH7953393.1"/>
    <property type="molecule type" value="Genomic_DNA"/>
</dbReference>
<keyword evidence="2" id="KW-1185">Reference proteome</keyword>